<keyword evidence="4 5" id="KW-0472">Membrane</keyword>
<dbReference type="InterPro" id="IPR020846">
    <property type="entry name" value="MFS_dom"/>
</dbReference>
<evidence type="ECO:0000256" key="4">
    <source>
        <dbReference type="ARBA" id="ARBA00023136"/>
    </source>
</evidence>
<feature type="transmembrane region" description="Helical" evidence="5">
    <location>
        <begin position="405"/>
        <end position="430"/>
    </location>
</feature>
<dbReference type="PRINTS" id="PR01036">
    <property type="entry name" value="TCRTETB"/>
</dbReference>
<keyword evidence="2 5" id="KW-0812">Transmembrane</keyword>
<feature type="transmembrane region" description="Helical" evidence="5">
    <location>
        <begin position="198"/>
        <end position="217"/>
    </location>
</feature>
<evidence type="ECO:0000256" key="1">
    <source>
        <dbReference type="ARBA" id="ARBA00004141"/>
    </source>
</evidence>
<feature type="transmembrane region" description="Helical" evidence="5">
    <location>
        <begin position="104"/>
        <end position="125"/>
    </location>
</feature>
<dbReference type="GO" id="GO:0022857">
    <property type="term" value="F:transmembrane transporter activity"/>
    <property type="evidence" value="ECO:0007669"/>
    <property type="project" value="InterPro"/>
</dbReference>
<evidence type="ECO:0000256" key="2">
    <source>
        <dbReference type="ARBA" id="ARBA00022692"/>
    </source>
</evidence>
<dbReference type="InterPro" id="IPR011701">
    <property type="entry name" value="MFS"/>
</dbReference>
<gene>
    <name evidence="7" type="ORF">GCM10011534_08610</name>
</gene>
<feature type="transmembrane region" description="Helical" evidence="5">
    <location>
        <begin position="270"/>
        <end position="292"/>
    </location>
</feature>
<dbReference type="PROSITE" id="PS00217">
    <property type="entry name" value="SUGAR_TRANSPORT_2"/>
    <property type="match status" value="1"/>
</dbReference>
<evidence type="ECO:0000259" key="6">
    <source>
        <dbReference type="PROSITE" id="PS50850"/>
    </source>
</evidence>
<feature type="transmembrane region" description="Helical" evidence="5">
    <location>
        <begin position="165"/>
        <end position="186"/>
    </location>
</feature>
<dbReference type="Gene3D" id="1.20.1720.10">
    <property type="entry name" value="Multidrug resistance protein D"/>
    <property type="match status" value="1"/>
</dbReference>
<organism evidence="7 8">
    <name type="scientific">Pseudooceanicola nanhaiensis</name>
    <dbReference type="NCBI Taxonomy" id="375761"/>
    <lineage>
        <taxon>Bacteria</taxon>
        <taxon>Pseudomonadati</taxon>
        <taxon>Pseudomonadota</taxon>
        <taxon>Alphaproteobacteria</taxon>
        <taxon>Rhodobacterales</taxon>
        <taxon>Paracoccaceae</taxon>
        <taxon>Pseudooceanicola</taxon>
    </lineage>
</organism>
<evidence type="ECO:0000313" key="8">
    <source>
        <dbReference type="Proteomes" id="UP000649829"/>
    </source>
</evidence>
<evidence type="ECO:0000256" key="3">
    <source>
        <dbReference type="ARBA" id="ARBA00022989"/>
    </source>
</evidence>
<dbReference type="Proteomes" id="UP000649829">
    <property type="component" value="Unassembled WGS sequence"/>
</dbReference>
<feature type="transmembrane region" description="Helical" evidence="5">
    <location>
        <begin position="450"/>
        <end position="470"/>
    </location>
</feature>
<dbReference type="PANTHER" id="PTHR23501">
    <property type="entry name" value="MAJOR FACILITATOR SUPERFAMILY"/>
    <property type="match status" value="1"/>
</dbReference>
<dbReference type="Pfam" id="PF07690">
    <property type="entry name" value="MFS_1"/>
    <property type="match status" value="1"/>
</dbReference>
<comment type="caution">
    <text evidence="7">The sequence shown here is derived from an EMBL/GenBank/DDBJ whole genome shotgun (WGS) entry which is preliminary data.</text>
</comment>
<protein>
    <submittedName>
        <fullName evidence="7">MFS transporter</fullName>
    </submittedName>
</protein>
<feature type="transmembrane region" description="Helical" evidence="5">
    <location>
        <begin position="363"/>
        <end position="385"/>
    </location>
</feature>
<evidence type="ECO:0000256" key="5">
    <source>
        <dbReference type="SAM" id="Phobius"/>
    </source>
</evidence>
<dbReference type="PROSITE" id="PS50850">
    <property type="entry name" value="MFS"/>
    <property type="match status" value="1"/>
</dbReference>
<feature type="transmembrane region" description="Helical" evidence="5">
    <location>
        <begin position="298"/>
        <end position="320"/>
    </location>
</feature>
<name>A0A917WAZ0_9RHOB</name>
<dbReference type="EMBL" id="BMLF01000001">
    <property type="protein sequence ID" value="GGL88760.1"/>
    <property type="molecule type" value="Genomic_DNA"/>
</dbReference>
<proteinExistence type="predicted"/>
<feature type="transmembrane region" description="Helical" evidence="5">
    <location>
        <begin position="229"/>
        <end position="249"/>
    </location>
</feature>
<keyword evidence="3 5" id="KW-1133">Transmembrane helix</keyword>
<feature type="domain" description="Major facilitator superfamily (MFS) profile" evidence="6">
    <location>
        <begin position="14"/>
        <end position="473"/>
    </location>
</feature>
<dbReference type="PANTHER" id="PTHR23501:SF197">
    <property type="entry name" value="COMD"/>
    <property type="match status" value="1"/>
</dbReference>
<evidence type="ECO:0000313" key="7">
    <source>
        <dbReference type="EMBL" id="GGL88760.1"/>
    </source>
</evidence>
<keyword evidence="8" id="KW-1185">Reference proteome</keyword>
<sequence length="473" mass="49608">MPTRADSRKAFFAVFPSIALPIFIALVDQSVITTAMPFVAAELGEVAKITWPVTAYLIAAAVAAPVYGRLGDMYGRKLMMGVGLGISTLGSLLCHFAPSMDMLTLFRVVQGLGAGGLMALASALVGQAVGARERGRYQAYIATVAVTANALGPVIGGLLTDHFGWRSIFLLNPILVVVALVLLRRLELTNSASSRKGIDILGALILAVAFASLVLSIDALRQGGLSQIARLGAFGGLCLLSAAVLFWWERRVETPLLPRQVFQNPSIRRSNAMALCQGALILAILALLPVFLRVQLGISASQIGTALVPMVAATAVGASITGKMVNVTGWTTLFPGIGFAMLALMLGSFALIHPHLGQMGYSIWFTCTTIWLGTVMPTVQIIVLAEGEPEDFGAVTSVTQLSRSLGAAIGTAIVPVVMLLTPGFGPLPLAELLDGTRSDVSIAWPAFRNAFLLLAGIAVLGAVIAARVPLRKV</sequence>
<comment type="subcellular location">
    <subcellularLocation>
        <location evidence="1">Membrane</location>
        <topology evidence="1">Multi-pass membrane protein</topology>
    </subcellularLocation>
</comment>
<accession>A0A917WAZ0</accession>
<feature type="transmembrane region" description="Helical" evidence="5">
    <location>
        <begin position="49"/>
        <end position="67"/>
    </location>
</feature>
<dbReference type="SUPFAM" id="SSF103473">
    <property type="entry name" value="MFS general substrate transporter"/>
    <property type="match status" value="1"/>
</dbReference>
<reference evidence="7" key="2">
    <citation type="submission" date="2020-09" db="EMBL/GenBank/DDBJ databases">
        <authorList>
            <person name="Sun Q."/>
            <person name="Zhou Y."/>
        </authorList>
    </citation>
    <scope>NUCLEOTIDE SEQUENCE</scope>
    <source>
        <strain evidence="7">CGMCC 1.6293</strain>
    </source>
</reference>
<reference evidence="7" key="1">
    <citation type="journal article" date="2014" name="Int. J. Syst. Evol. Microbiol.">
        <title>Complete genome sequence of Corynebacterium casei LMG S-19264T (=DSM 44701T), isolated from a smear-ripened cheese.</title>
        <authorList>
            <consortium name="US DOE Joint Genome Institute (JGI-PGF)"/>
            <person name="Walter F."/>
            <person name="Albersmeier A."/>
            <person name="Kalinowski J."/>
            <person name="Ruckert C."/>
        </authorList>
    </citation>
    <scope>NUCLEOTIDE SEQUENCE</scope>
    <source>
        <strain evidence="7">CGMCC 1.6293</strain>
    </source>
</reference>
<feature type="transmembrane region" description="Helical" evidence="5">
    <location>
        <begin position="137"/>
        <end position="159"/>
    </location>
</feature>
<dbReference type="InterPro" id="IPR005829">
    <property type="entry name" value="Sugar_transporter_CS"/>
</dbReference>
<dbReference type="AlphaFoldDB" id="A0A917WAZ0"/>
<dbReference type="InterPro" id="IPR036259">
    <property type="entry name" value="MFS_trans_sf"/>
</dbReference>
<feature type="transmembrane region" description="Helical" evidence="5">
    <location>
        <begin position="79"/>
        <end position="98"/>
    </location>
</feature>
<dbReference type="GO" id="GO:0005886">
    <property type="term" value="C:plasma membrane"/>
    <property type="evidence" value="ECO:0007669"/>
    <property type="project" value="TreeGrafter"/>
</dbReference>
<feature type="transmembrane region" description="Helical" evidence="5">
    <location>
        <begin position="332"/>
        <end position="351"/>
    </location>
</feature>
<dbReference type="Gene3D" id="1.20.1250.20">
    <property type="entry name" value="MFS general substrate transporter like domains"/>
    <property type="match status" value="1"/>
</dbReference>
<dbReference type="RefSeq" id="WP_028285768.1">
    <property type="nucleotide sequence ID" value="NZ_BMLF01000001.1"/>
</dbReference>